<proteinExistence type="predicted"/>
<dbReference type="EMBL" id="MU151106">
    <property type="protein sequence ID" value="KAF9450362.1"/>
    <property type="molecule type" value="Genomic_DNA"/>
</dbReference>
<sequence>MSESDGSIDVLRIWKAISNENGHQAVGGCTGFTHLALRVLSMVPNSASTESAFSVFGNTYTKFRNWIGSMKVHKSTLIKMDIHCLHEASIPARKKRKFGSISADHASTATHDSSIIPLPIQDVPTSAGVYTAQDDDSTASFVNIAADLINHSMAMDHNNDDEVTEPYMDPPPSSTSTSYGAIRLCNLFDYNSTTAARASGLKFHWHIGKNLFDLEEGILGGDTSLDT</sequence>
<comment type="caution">
    <text evidence="1">The sequence shown here is derived from an EMBL/GenBank/DDBJ whole genome shotgun (WGS) entry which is preliminary data.</text>
</comment>
<protein>
    <recommendedName>
        <fullName evidence="3">HAT C-terminal dimerisation domain-containing protein</fullName>
    </recommendedName>
</protein>
<evidence type="ECO:0000313" key="2">
    <source>
        <dbReference type="Proteomes" id="UP000807342"/>
    </source>
</evidence>
<evidence type="ECO:0000313" key="1">
    <source>
        <dbReference type="EMBL" id="KAF9450362.1"/>
    </source>
</evidence>
<gene>
    <name evidence="1" type="ORF">P691DRAFT_789271</name>
</gene>
<dbReference type="InterPro" id="IPR012337">
    <property type="entry name" value="RNaseH-like_sf"/>
</dbReference>
<reference evidence="1" key="1">
    <citation type="submission" date="2020-11" db="EMBL/GenBank/DDBJ databases">
        <authorList>
            <consortium name="DOE Joint Genome Institute"/>
            <person name="Ahrendt S."/>
            <person name="Riley R."/>
            <person name="Andreopoulos W."/>
            <person name="Labutti K."/>
            <person name="Pangilinan J."/>
            <person name="Ruiz-Duenas F.J."/>
            <person name="Barrasa J.M."/>
            <person name="Sanchez-Garcia M."/>
            <person name="Camarero S."/>
            <person name="Miyauchi S."/>
            <person name="Serrano A."/>
            <person name="Linde D."/>
            <person name="Babiker R."/>
            <person name="Drula E."/>
            <person name="Ayuso-Fernandez I."/>
            <person name="Pacheco R."/>
            <person name="Padilla G."/>
            <person name="Ferreira P."/>
            <person name="Barriuso J."/>
            <person name="Kellner H."/>
            <person name="Castanera R."/>
            <person name="Alfaro M."/>
            <person name="Ramirez L."/>
            <person name="Pisabarro A.G."/>
            <person name="Kuo A."/>
            <person name="Tritt A."/>
            <person name="Lipzen A."/>
            <person name="He G."/>
            <person name="Yan M."/>
            <person name="Ng V."/>
            <person name="Cullen D."/>
            <person name="Martin F."/>
            <person name="Rosso M.-N."/>
            <person name="Henrissat B."/>
            <person name="Hibbett D."/>
            <person name="Martinez A.T."/>
            <person name="Grigoriev I.V."/>
        </authorList>
    </citation>
    <scope>NUCLEOTIDE SEQUENCE</scope>
    <source>
        <strain evidence="1">MF-IS2</strain>
    </source>
</reference>
<dbReference type="OrthoDB" id="3270520at2759"/>
<accession>A0A9P5XFB3</accession>
<keyword evidence="2" id="KW-1185">Reference proteome</keyword>
<name>A0A9P5XFB3_9AGAR</name>
<dbReference type="Proteomes" id="UP000807342">
    <property type="component" value="Unassembled WGS sequence"/>
</dbReference>
<organism evidence="1 2">
    <name type="scientific">Macrolepiota fuliginosa MF-IS2</name>
    <dbReference type="NCBI Taxonomy" id="1400762"/>
    <lineage>
        <taxon>Eukaryota</taxon>
        <taxon>Fungi</taxon>
        <taxon>Dikarya</taxon>
        <taxon>Basidiomycota</taxon>
        <taxon>Agaricomycotina</taxon>
        <taxon>Agaricomycetes</taxon>
        <taxon>Agaricomycetidae</taxon>
        <taxon>Agaricales</taxon>
        <taxon>Agaricineae</taxon>
        <taxon>Agaricaceae</taxon>
        <taxon>Macrolepiota</taxon>
    </lineage>
</organism>
<evidence type="ECO:0008006" key="3">
    <source>
        <dbReference type="Google" id="ProtNLM"/>
    </source>
</evidence>
<dbReference type="AlphaFoldDB" id="A0A9P5XFB3"/>
<dbReference type="SUPFAM" id="SSF53098">
    <property type="entry name" value="Ribonuclease H-like"/>
    <property type="match status" value="1"/>
</dbReference>